<feature type="region of interest" description="Disordered" evidence="1">
    <location>
        <begin position="1"/>
        <end position="20"/>
    </location>
</feature>
<evidence type="ECO:0000313" key="2">
    <source>
        <dbReference type="EMBL" id="KAJ1124604.1"/>
    </source>
</evidence>
<comment type="caution">
    <text evidence="2">The sequence shown here is derived from an EMBL/GenBank/DDBJ whole genome shotgun (WGS) entry which is preliminary data.</text>
</comment>
<organism evidence="2 3">
    <name type="scientific">Pleurodeles waltl</name>
    <name type="common">Iberian ribbed newt</name>
    <dbReference type="NCBI Taxonomy" id="8319"/>
    <lineage>
        <taxon>Eukaryota</taxon>
        <taxon>Metazoa</taxon>
        <taxon>Chordata</taxon>
        <taxon>Craniata</taxon>
        <taxon>Vertebrata</taxon>
        <taxon>Euteleostomi</taxon>
        <taxon>Amphibia</taxon>
        <taxon>Batrachia</taxon>
        <taxon>Caudata</taxon>
        <taxon>Salamandroidea</taxon>
        <taxon>Salamandridae</taxon>
        <taxon>Pleurodelinae</taxon>
        <taxon>Pleurodeles</taxon>
    </lineage>
</organism>
<sequence length="100" mass="10778">MKTDQVLAQAPPGRIPHCGTPEPPLSTIPLASLLLDALWCGHIPPDHLFLPVLAQPKQARELLMRPVSLKLLSLSLVRNVDASVQSLGLQQIFSLCQGLG</sequence>
<dbReference type="Proteomes" id="UP001066276">
    <property type="component" value="Chromosome 7"/>
</dbReference>
<reference evidence="2" key="1">
    <citation type="journal article" date="2022" name="bioRxiv">
        <title>Sequencing and chromosome-scale assembly of the giantPleurodeles waltlgenome.</title>
        <authorList>
            <person name="Brown T."/>
            <person name="Elewa A."/>
            <person name="Iarovenko S."/>
            <person name="Subramanian E."/>
            <person name="Araus A.J."/>
            <person name="Petzold A."/>
            <person name="Susuki M."/>
            <person name="Suzuki K.-i.T."/>
            <person name="Hayashi T."/>
            <person name="Toyoda A."/>
            <person name="Oliveira C."/>
            <person name="Osipova E."/>
            <person name="Leigh N.D."/>
            <person name="Simon A."/>
            <person name="Yun M.H."/>
        </authorList>
    </citation>
    <scope>NUCLEOTIDE SEQUENCE</scope>
    <source>
        <strain evidence="2">20211129_DDA</strain>
        <tissue evidence="2">Liver</tissue>
    </source>
</reference>
<keyword evidence="3" id="KW-1185">Reference proteome</keyword>
<evidence type="ECO:0000256" key="1">
    <source>
        <dbReference type="SAM" id="MobiDB-lite"/>
    </source>
</evidence>
<protein>
    <submittedName>
        <fullName evidence="2">Uncharacterized protein</fullName>
    </submittedName>
</protein>
<gene>
    <name evidence="2" type="ORF">NDU88_003053</name>
</gene>
<name>A0AAV7PA70_PLEWA</name>
<dbReference type="EMBL" id="JANPWB010000011">
    <property type="protein sequence ID" value="KAJ1124604.1"/>
    <property type="molecule type" value="Genomic_DNA"/>
</dbReference>
<proteinExistence type="predicted"/>
<dbReference type="AlphaFoldDB" id="A0AAV7PA70"/>
<accession>A0AAV7PA70</accession>
<evidence type="ECO:0000313" key="3">
    <source>
        <dbReference type="Proteomes" id="UP001066276"/>
    </source>
</evidence>